<dbReference type="GO" id="GO:0004316">
    <property type="term" value="F:3-oxoacyl-[acyl-carrier-protein] reductase (NADPH) activity"/>
    <property type="evidence" value="ECO:0007669"/>
    <property type="project" value="UniProtKB-EC"/>
</dbReference>
<dbReference type="NCBIfam" id="NF009466">
    <property type="entry name" value="PRK12826.1-2"/>
    <property type="match status" value="1"/>
</dbReference>
<evidence type="ECO:0000256" key="2">
    <source>
        <dbReference type="ARBA" id="ARBA00023221"/>
    </source>
</evidence>
<dbReference type="PANTHER" id="PTHR42879">
    <property type="entry name" value="3-OXOACYL-(ACYL-CARRIER-PROTEIN) REDUCTASE"/>
    <property type="match status" value="1"/>
</dbReference>
<dbReference type="InterPro" id="IPR050259">
    <property type="entry name" value="SDR"/>
</dbReference>
<keyword evidence="4" id="KW-0560">Oxidoreductase</keyword>
<evidence type="ECO:0000256" key="1">
    <source>
        <dbReference type="ARBA" id="ARBA00006484"/>
    </source>
</evidence>
<dbReference type="RefSeq" id="WP_245302982.1">
    <property type="nucleotide sequence ID" value="NZ_JAGGLG010000053.1"/>
</dbReference>
<dbReference type="SUPFAM" id="SSF51735">
    <property type="entry name" value="NAD(P)-binding Rossmann-fold domains"/>
    <property type="match status" value="1"/>
</dbReference>
<sequence length="266" mass="27374">MAASEMEAWARAGTAVEAACELAGQAALVTGASRGIGRAVALALAAGGAGVVVTYLRQRERAEAVAEEIRRAGGEAEVLQLDVRDAAACEAAVAATVQRFGRIDILVNNAGTALEKLLVDTTLDDWNDLVAVHLTGMYACTRAALPHMVARRYGRVITISSIWGISGAAGEVAYSAVKAGQNGFTRALAQEVGAFGITVNAVAPGAIDTEMNMFLQGDDLADWLRRVPVGRLGTPEEVAGLVRYLAGPGAGFITGQVISPNGGAVV</sequence>
<dbReference type="Proteomes" id="UP001519289">
    <property type="component" value="Unassembled WGS sequence"/>
</dbReference>
<dbReference type="InterPro" id="IPR036291">
    <property type="entry name" value="NAD(P)-bd_dom_sf"/>
</dbReference>
<dbReference type="PRINTS" id="PR00081">
    <property type="entry name" value="GDHRDH"/>
</dbReference>
<evidence type="ECO:0000313" key="4">
    <source>
        <dbReference type="EMBL" id="MBP2020163.1"/>
    </source>
</evidence>
<dbReference type="PRINTS" id="PR00080">
    <property type="entry name" value="SDRFAMILY"/>
</dbReference>
<dbReference type="InterPro" id="IPR057326">
    <property type="entry name" value="KR_dom"/>
</dbReference>
<keyword evidence="2" id="KW-0443">Lipid metabolism</keyword>
<dbReference type="InterPro" id="IPR002347">
    <property type="entry name" value="SDR_fam"/>
</dbReference>
<dbReference type="SMART" id="SM00822">
    <property type="entry name" value="PKS_KR"/>
    <property type="match status" value="1"/>
</dbReference>
<dbReference type="PANTHER" id="PTHR42879:SF2">
    <property type="entry name" value="3-OXOACYL-[ACYL-CARRIER-PROTEIN] REDUCTASE FABG"/>
    <property type="match status" value="1"/>
</dbReference>
<dbReference type="EMBL" id="JAGGLG010000053">
    <property type="protein sequence ID" value="MBP2020163.1"/>
    <property type="molecule type" value="Genomic_DNA"/>
</dbReference>
<dbReference type="EC" id="1.1.1.100" evidence="4"/>
<dbReference type="Pfam" id="PF13561">
    <property type="entry name" value="adh_short_C2"/>
    <property type="match status" value="1"/>
</dbReference>
<accession>A0ABS4JXB1</accession>
<dbReference type="NCBIfam" id="NF047420">
    <property type="entry name" value="EF_P_mod_YmfI"/>
    <property type="match status" value="1"/>
</dbReference>
<name>A0ABS4JXB1_9FIRM</name>
<reference evidence="4 5" key="1">
    <citation type="submission" date="2021-03" db="EMBL/GenBank/DDBJ databases">
        <title>Genomic Encyclopedia of Type Strains, Phase IV (KMG-IV): sequencing the most valuable type-strain genomes for metagenomic binning, comparative biology and taxonomic classification.</title>
        <authorList>
            <person name="Goeker M."/>
        </authorList>
    </citation>
    <scope>NUCLEOTIDE SEQUENCE [LARGE SCALE GENOMIC DNA]</scope>
    <source>
        <strain evidence="4 5">DSM 27138</strain>
    </source>
</reference>
<dbReference type="Gene3D" id="3.40.50.720">
    <property type="entry name" value="NAD(P)-binding Rossmann-like Domain"/>
    <property type="match status" value="1"/>
</dbReference>
<keyword evidence="2" id="KW-0753">Steroid metabolism</keyword>
<comment type="similarity">
    <text evidence="1">Belongs to the short-chain dehydrogenases/reductases (SDR) family.</text>
</comment>
<comment type="caution">
    <text evidence="4">The sequence shown here is derived from an EMBL/GenBank/DDBJ whole genome shotgun (WGS) entry which is preliminary data.</text>
</comment>
<protein>
    <submittedName>
        <fullName evidence="4">3-oxoacyl-[acyl-carrier protein] reductase</fullName>
        <ecNumber evidence="4">1.1.1.100</ecNumber>
    </submittedName>
</protein>
<gene>
    <name evidence="4" type="ORF">J2Z79_003619</name>
</gene>
<organism evidence="4 5">
    <name type="scientific">Symbiobacterium terraclitae</name>
    <dbReference type="NCBI Taxonomy" id="557451"/>
    <lineage>
        <taxon>Bacteria</taxon>
        <taxon>Bacillati</taxon>
        <taxon>Bacillota</taxon>
        <taxon>Clostridia</taxon>
        <taxon>Eubacteriales</taxon>
        <taxon>Symbiobacteriaceae</taxon>
        <taxon>Symbiobacterium</taxon>
    </lineage>
</organism>
<feature type="domain" description="Ketoreductase" evidence="3">
    <location>
        <begin position="25"/>
        <end position="210"/>
    </location>
</feature>
<proteinExistence type="inferred from homology"/>
<evidence type="ECO:0000313" key="5">
    <source>
        <dbReference type="Proteomes" id="UP001519289"/>
    </source>
</evidence>
<keyword evidence="5" id="KW-1185">Reference proteome</keyword>
<evidence type="ECO:0000259" key="3">
    <source>
        <dbReference type="SMART" id="SM00822"/>
    </source>
</evidence>